<dbReference type="OrthoDB" id="5345368at2"/>
<dbReference type="Proteomes" id="UP000283087">
    <property type="component" value="Unassembled WGS sequence"/>
</dbReference>
<evidence type="ECO:0000313" key="3">
    <source>
        <dbReference type="EMBL" id="RTE66310.1"/>
    </source>
</evidence>
<dbReference type="PANTHER" id="PTHR35176">
    <property type="entry name" value="HEME OXYGENASE HI_0854-RELATED"/>
    <property type="match status" value="1"/>
</dbReference>
<protein>
    <submittedName>
        <fullName evidence="3">Heme utilization protein HutZ</fullName>
    </submittedName>
</protein>
<dbReference type="InterPro" id="IPR052019">
    <property type="entry name" value="F420H2_bilvrd_red/Heme_oxyg"/>
</dbReference>
<comment type="caution">
    <text evidence="3">The sequence shown here is derived from an EMBL/GenBank/DDBJ whole genome shotgun (WGS) entry which is preliminary data.</text>
</comment>
<evidence type="ECO:0000256" key="1">
    <source>
        <dbReference type="ARBA" id="ARBA00023002"/>
    </source>
</evidence>
<evidence type="ECO:0000259" key="2">
    <source>
        <dbReference type="Pfam" id="PF01243"/>
    </source>
</evidence>
<dbReference type="PANTHER" id="PTHR35176:SF6">
    <property type="entry name" value="HEME OXYGENASE HI_0854-RELATED"/>
    <property type="match status" value="1"/>
</dbReference>
<dbReference type="InterPro" id="IPR012349">
    <property type="entry name" value="Split_barrel_FMN-bd"/>
</dbReference>
<name>A0A430KS66_9GAMM</name>
<feature type="domain" description="Pyridoxamine 5'-phosphate oxidase N-terminal" evidence="2">
    <location>
        <begin position="10"/>
        <end position="142"/>
    </location>
</feature>
<dbReference type="SUPFAM" id="SSF50475">
    <property type="entry name" value="FMN-binding split barrel"/>
    <property type="match status" value="1"/>
</dbReference>
<organism evidence="3 4">
    <name type="scientific">Amphritea opalescens</name>
    <dbReference type="NCBI Taxonomy" id="2490544"/>
    <lineage>
        <taxon>Bacteria</taxon>
        <taxon>Pseudomonadati</taxon>
        <taxon>Pseudomonadota</taxon>
        <taxon>Gammaproteobacteria</taxon>
        <taxon>Oceanospirillales</taxon>
        <taxon>Oceanospirillaceae</taxon>
        <taxon>Amphritea</taxon>
    </lineage>
</organism>
<keyword evidence="4" id="KW-1185">Reference proteome</keyword>
<accession>A0A430KS66</accession>
<dbReference type="InterPro" id="IPR011576">
    <property type="entry name" value="Pyridox_Oxase_N"/>
</dbReference>
<dbReference type="Gene3D" id="2.30.110.10">
    <property type="entry name" value="Electron Transport, Fmn-binding Protein, Chain A"/>
    <property type="match status" value="1"/>
</dbReference>
<gene>
    <name evidence="3" type="ORF">EH243_06855</name>
</gene>
<dbReference type="PIRSF" id="PIRSF004633">
    <property type="entry name" value="UCP_PLP_oxd"/>
    <property type="match status" value="1"/>
</dbReference>
<dbReference type="EMBL" id="RQXW01000005">
    <property type="protein sequence ID" value="RTE66310.1"/>
    <property type="molecule type" value="Genomic_DNA"/>
</dbReference>
<reference evidence="3 4" key="1">
    <citation type="submission" date="2018-11" db="EMBL/GenBank/DDBJ databases">
        <title>The draft genome sequence of Amphritea opalescens ANRC-JH13T.</title>
        <authorList>
            <person name="Fang Z."/>
            <person name="Zhang Y."/>
            <person name="Han X."/>
        </authorList>
    </citation>
    <scope>NUCLEOTIDE SEQUENCE [LARGE SCALE GENOMIC DNA]</scope>
    <source>
        <strain evidence="3 4">ANRC-JH13</strain>
    </source>
</reference>
<dbReference type="GO" id="GO:0005829">
    <property type="term" value="C:cytosol"/>
    <property type="evidence" value="ECO:0007669"/>
    <property type="project" value="TreeGrafter"/>
</dbReference>
<dbReference type="RefSeq" id="WP_126157908.1">
    <property type="nucleotide sequence ID" value="NZ_RQXW01000005.1"/>
</dbReference>
<keyword evidence="1" id="KW-0560">Oxidoreductase</keyword>
<dbReference type="InterPro" id="IPR014419">
    <property type="entry name" value="HutZ"/>
</dbReference>
<dbReference type="GO" id="GO:0070967">
    <property type="term" value="F:coenzyme F420 binding"/>
    <property type="evidence" value="ECO:0007669"/>
    <property type="project" value="TreeGrafter"/>
</dbReference>
<dbReference type="AlphaFoldDB" id="A0A430KS66"/>
<evidence type="ECO:0000313" key="4">
    <source>
        <dbReference type="Proteomes" id="UP000283087"/>
    </source>
</evidence>
<dbReference type="Pfam" id="PF01243">
    <property type="entry name" value="PNPOx_N"/>
    <property type="match status" value="1"/>
</dbReference>
<proteinExistence type="predicted"/>
<sequence length="174" mass="19159">MSKESLQAKIQEEVSTFINSRYSLQLATVGEHNEPYASYSPFAIGDDCLYVLLSEMAVHANNLQQNPTAAVMVIADEDTSKELFARQRVNYSIQADLLTHATEAWAEGINALANRHGDRINKLSQLDDFKLFKLKPTGGRYVKGFGRAYTLAGNGLTGNEIQHITGGHTKRTAA</sequence>
<dbReference type="GO" id="GO:0016627">
    <property type="term" value="F:oxidoreductase activity, acting on the CH-CH group of donors"/>
    <property type="evidence" value="ECO:0007669"/>
    <property type="project" value="TreeGrafter"/>
</dbReference>